<dbReference type="InterPro" id="IPR029060">
    <property type="entry name" value="PIN-like_dom_sf"/>
</dbReference>
<evidence type="ECO:0000313" key="2">
    <source>
        <dbReference type="EMBL" id="HHR96344.1"/>
    </source>
</evidence>
<protein>
    <submittedName>
        <fullName evidence="2">DNA-binding protein</fullName>
    </submittedName>
</protein>
<keyword evidence="2" id="KW-0238">DNA-binding</keyword>
<reference evidence="2" key="1">
    <citation type="journal article" date="2020" name="mSystems">
        <title>Genome- and Community-Level Interaction Insights into Carbon Utilization and Element Cycling Functions of Hydrothermarchaeota in Hydrothermal Sediment.</title>
        <authorList>
            <person name="Zhou Z."/>
            <person name="Liu Y."/>
            <person name="Xu W."/>
            <person name="Pan J."/>
            <person name="Luo Z.H."/>
            <person name="Li M."/>
        </authorList>
    </citation>
    <scope>NUCLEOTIDE SEQUENCE [LARGE SCALE GENOMIC DNA]</scope>
    <source>
        <strain evidence="2">SpSt-1</strain>
        <strain evidence="1">SpSt-1121</strain>
    </source>
</reference>
<proteinExistence type="predicted"/>
<comment type="caution">
    <text evidence="2">The sequence shown here is derived from an EMBL/GenBank/DDBJ whole genome shotgun (WGS) entry which is preliminary data.</text>
</comment>
<name>A0A7C5UXG9_9CREN</name>
<evidence type="ECO:0000313" key="1">
    <source>
        <dbReference type="EMBL" id="HHP81206.1"/>
    </source>
</evidence>
<organism evidence="2">
    <name type="scientific">Ignisphaera aggregans</name>
    <dbReference type="NCBI Taxonomy" id="334771"/>
    <lineage>
        <taxon>Archaea</taxon>
        <taxon>Thermoproteota</taxon>
        <taxon>Thermoprotei</taxon>
        <taxon>Desulfurococcales</taxon>
        <taxon>Desulfurococcaceae</taxon>
        <taxon>Ignisphaera</taxon>
    </lineage>
</organism>
<sequence length="173" mass="20131">MVSAIVDTSFLIDWIKYSKSRFIFKLFDVIYIPESVLAEIRSERSLLWIAESLEKGELAILPELPDISREALNIVARSRRLPIRPVDYPEAFCLVAGKRLGLVVLTENGGAIALRSYDPEYSSVEIWRGIDILYKLWKFGYINSFKDELELYQQETKHIYSRRDLAKYGDYLK</sequence>
<dbReference type="AlphaFoldDB" id="A0A7C5UXG9"/>
<dbReference type="GO" id="GO:0003677">
    <property type="term" value="F:DNA binding"/>
    <property type="evidence" value="ECO:0007669"/>
    <property type="project" value="UniProtKB-KW"/>
</dbReference>
<dbReference type="EMBL" id="DRUB01000113">
    <property type="protein sequence ID" value="HHR96344.1"/>
    <property type="molecule type" value="Genomic_DNA"/>
</dbReference>
<accession>A0A7C5UXG9</accession>
<dbReference type="EMBL" id="DRZI01000030">
    <property type="protein sequence ID" value="HHP81206.1"/>
    <property type="molecule type" value="Genomic_DNA"/>
</dbReference>
<dbReference type="SUPFAM" id="SSF88723">
    <property type="entry name" value="PIN domain-like"/>
    <property type="match status" value="1"/>
</dbReference>
<gene>
    <name evidence="2" type="ORF">ENL47_05935</name>
    <name evidence="1" type="ORF">ENM84_00930</name>
</gene>